<dbReference type="EMBL" id="LAZR01006366">
    <property type="protein sequence ID" value="KKM92639.1"/>
    <property type="molecule type" value="Genomic_DNA"/>
</dbReference>
<accession>A0A0F9LCL5</accession>
<gene>
    <name evidence="1" type="ORF">LCGC14_1216480</name>
</gene>
<evidence type="ECO:0000313" key="1">
    <source>
        <dbReference type="EMBL" id="KKM92639.1"/>
    </source>
</evidence>
<comment type="caution">
    <text evidence="1">The sequence shown here is derived from an EMBL/GenBank/DDBJ whole genome shotgun (WGS) entry which is preliminary data.</text>
</comment>
<protein>
    <submittedName>
        <fullName evidence="1">Uncharacterized protein</fullName>
    </submittedName>
</protein>
<dbReference type="AlphaFoldDB" id="A0A0F9LCL5"/>
<reference evidence="1" key="1">
    <citation type="journal article" date="2015" name="Nature">
        <title>Complex archaea that bridge the gap between prokaryotes and eukaryotes.</title>
        <authorList>
            <person name="Spang A."/>
            <person name="Saw J.H."/>
            <person name="Jorgensen S.L."/>
            <person name="Zaremba-Niedzwiedzka K."/>
            <person name="Martijn J."/>
            <person name="Lind A.E."/>
            <person name="van Eijk R."/>
            <person name="Schleper C."/>
            <person name="Guy L."/>
            <person name="Ettema T.J."/>
        </authorList>
    </citation>
    <scope>NUCLEOTIDE SEQUENCE</scope>
</reference>
<feature type="non-terminal residue" evidence="1">
    <location>
        <position position="94"/>
    </location>
</feature>
<proteinExistence type="predicted"/>
<sequence>MPFDEKAFLTAIKEEKLAEAISMLVQSQMMTLDLSCNDLHKLTERQWVVFGGALEKSRGTILNLKWNDLHQLTEQQWTEFGTALATSHVINVTG</sequence>
<name>A0A0F9LCL5_9ZZZZ</name>
<organism evidence="1">
    <name type="scientific">marine sediment metagenome</name>
    <dbReference type="NCBI Taxonomy" id="412755"/>
    <lineage>
        <taxon>unclassified sequences</taxon>
        <taxon>metagenomes</taxon>
        <taxon>ecological metagenomes</taxon>
    </lineage>
</organism>